<evidence type="ECO:0000313" key="11">
    <source>
        <dbReference type="Proteomes" id="UP001280121"/>
    </source>
</evidence>
<keyword evidence="4" id="KW-0067">ATP-binding</keyword>
<evidence type="ECO:0000259" key="9">
    <source>
        <dbReference type="Pfam" id="PF23598"/>
    </source>
</evidence>
<dbReference type="FunFam" id="1.10.10.10:FF:000322">
    <property type="entry name" value="Probable disease resistance protein At1g63360"/>
    <property type="match status" value="1"/>
</dbReference>
<keyword evidence="2" id="KW-0547">Nucleotide-binding</keyword>
<evidence type="ECO:0000259" key="6">
    <source>
        <dbReference type="Pfam" id="PF00931"/>
    </source>
</evidence>
<keyword evidence="11" id="KW-1185">Reference proteome</keyword>
<feature type="domain" description="Disease resistance protein winged helix" evidence="8">
    <location>
        <begin position="444"/>
        <end position="514"/>
    </location>
</feature>
<dbReference type="Gene3D" id="3.40.50.300">
    <property type="entry name" value="P-loop containing nucleotide triphosphate hydrolases"/>
    <property type="match status" value="1"/>
</dbReference>
<dbReference type="PANTHER" id="PTHR36766">
    <property type="entry name" value="PLANT BROAD-SPECTRUM MILDEW RESISTANCE PROTEIN RPW8"/>
    <property type="match status" value="1"/>
</dbReference>
<dbReference type="PRINTS" id="PR00364">
    <property type="entry name" value="DISEASERSIST"/>
</dbReference>
<sequence length="851" mass="98201">MDEHQQIVSPIVKILLHKLQSLRKQNVTLGREGVNNIELERLETILSSFRAVLLDAEKQQLHNNDVRGWLKKIKDACYDAEDALEELEMEQSRSITGKVCDYISCSKSPANLRFTIDNEQIMQIRERLDAIKVDVSKFTFQDRVHHDNGNVPREREIIAHLSFVVTSDVFGRYADKENIIDLLIPDELHRKIHIWKEIRNVSVDGNIIHISGPSGIGKTTLAKMVYKDKRIDETFDTKMWVCLSRHKYFQKKMIIDIIYSITGRIENNMEIDELQEVLKINLRGKKYLLVLDEFVSNLSKYWTKFESLLTVGAKESKTIIITNSAFDEGESIPRKSYPLGGISYHSSLSLFMRCAFKEGNEENPYLIKVGEEIVAKCAGLPLVVKLLGSILHFSIDEVEWEYVRDNIKRLEIETETEIETLSVLKLGYDLLPSHLKQCFVYCSVFPKDHDFNNITLVQFWMAHGLLQSDDENEEPESIGMRYINELRWRCLFQDFEQNFYFLTFKMHQLVHDLARKIAKNECFIIDFSPANGTAYQHISVVDADHVVLETLFGSKMTRSILFFEMIRLSQLLIVSCISQFPNVRVLDFRNSDMKVLPESIGKLKHLRYLNLTKNIRIKRLPKSIFTLTSLETLLLGGCKLLEELPRDISLLVNLRMLVFSSKQRRLPKNGIGCLTSLRRLGISSCYNLKYLFQDIGRLQALRSLIIGDCPKLLTLPSGVKDLSSLETLMLSKCGKSARCNLKMDMKLQSTRPHLRMLCIDGLPEFNELPPWLLQCSANTLQWLAIKNCPNFEKLPTEILKSLEVLEISNCPKFSSLPEDIHVLTAMREFIVRDCPDFSLRYRCPISSLMIR</sequence>
<gene>
    <name evidence="10" type="ORF">Ddye_012009</name>
</gene>
<dbReference type="InterPro" id="IPR036388">
    <property type="entry name" value="WH-like_DNA-bd_sf"/>
</dbReference>
<dbReference type="Gene3D" id="1.20.5.4130">
    <property type="match status" value="1"/>
</dbReference>
<evidence type="ECO:0000259" key="8">
    <source>
        <dbReference type="Pfam" id="PF23559"/>
    </source>
</evidence>
<dbReference type="GO" id="GO:0006952">
    <property type="term" value="P:defense response"/>
    <property type="evidence" value="ECO:0007669"/>
    <property type="project" value="UniProtKB-KW"/>
</dbReference>
<dbReference type="Gene3D" id="3.80.10.10">
    <property type="entry name" value="Ribonuclease Inhibitor"/>
    <property type="match status" value="3"/>
</dbReference>
<dbReference type="InterPro" id="IPR042197">
    <property type="entry name" value="Apaf_helical"/>
</dbReference>
<dbReference type="InterPro" id="IPR032675">
    <property type="entry name" value="LRR_dom_sf"/>
</dbReference>
<feature type="domain" description="Disease resistance R13L4/SHOC-2-like LRR" evidence="9">
    <location>
        <begin position="574"/>
        <end position="786"/>
    </location>
</feature>
<dbReference type="Gene3D" id="1.10.10.10">
    <property type="entry name" value="Winged helix-like DNA-binding domain superfamily/Winged helix DNA-binding domain"/>
    <property type="match status" value="1"/>
</dbReference>
<dbReference type="GO" id="GO:0043531">
    <property type="term" value="F:ADP binding"/>
    <property type="evidence" value="ECO:0007669"/>
    <property type="project" value="InterPro"/>
</dbReference>
<dbReference type="AlphaFoldDB" id="A0AAE0CIV5"/>
<organism evidence="10 11">
    <name type="scientific">Dipteronia dyeriana</name>
    <dbReference type="NCBI Taxonomy" id="168575"/>
    <lineage>
        <taxon>Eukaryota</taxon>
        <taxon>Viridiplantae</taxon>
        <taxon>Streptophyta</taxon>
        <taxon>Embryophyta</taxon>
        <taxon>Tracheophyta</taxon>
        <taxon>Spermatophyta</taxon>
        <taxon>Magnoliopsida</taxon>
        <taxon>eudicotyledons</taxon>
        <taxon>Gunneridae</taxon>
        <taxon>Pentapetalae</taxon>
        <taxon>rosids</taxon>
        <taxon>malvids</taxon>
        <taxon>Sapindales</taxon>
        <taxon>Sapindaceae</taxon>
        <taxon>Hippocastanoideae</taxon>
        <taxon>Acereae</taxon>
        <taxon>Dipteronia</taxon>
    </lineage>
</organism>
<accession>A0AAE0CIV5</accession>
<dbReference type="EMBL" id="JANJYI010000004">
    <property type="protein sequence ID" value="KAK2652153.1"/>
    <property type="molecule type" value="Genomic_DNA"/>
</dbReference>
<dbReference type="PANTHER" id="PTHR36766:SF61">
    <property type="entry name" value="NB-ARC DOMAIN DISEASE RESISTANCE PROTEIN"/>
    <property type="match status" value="1"/>
</dbReference>
<dbReference type="InterPro" id="IPR041118">
    <property type="entry name" value="Rx_N"/>
</dbReference>
<reference evidence="10" key="1">
    <citation type="journal article" date="2023" name="Plant J.">
        <title>Genome sequences and population genomics provide insights into the demographic history, inbreeding, and mutation load of two 'living fossil' tree species of Dipteronia.</title>
        <authorList>
            <person name="Feng Y."/>
            <person name="Comes H.P."/>
            <person name="Chen J."/>
            <person name="Zhu S."/>
            <person name="Lu R."/>
            <person name="Zhang X."/>
            <person name="Li P."/>
            <person name="Qiu J."/>
            <person name="Olsen K.M."/>
            <person name="Qiu Y."/>
        </authorList>
    </citation>
    <scope>NUCLEOTIDE SEQUENCE</scope>
    <source>
        <strain evidence="10">KIB01</strain>
    </source>
</reference>
<evidence type="ECO:0000256" key="5">
    <source>
        <dbReference type="SAM" id="Coils"/>
    </source>
</evidence>
<dbReference type="Gene3D" id="1.10.8.430">
    <property type="entry name" value="Helical domain of apoptotic protease-activating factors"/>
    <property type="match status" value="1"/>
</dbReference>
<dbReference type="InterPro" id="IPR055414">
    <property type="entry name" value="LRR_R13L4/SHOC2-like"/>
</dbReference>
<keyword evidence="3" id="KW-0611">Plant defense</keyword>
<evidence type="ECO:0000256" key="3">
    <source>
        <dbReference type="ARBA" id="ARBA00022821"/>
    </source>
</evidence>
<dbReference type="SUPFAM" id="SSF52047">
    <property type="entry name" value="RNI-like"/>
    <property type="match status" value="1"/>
</dbReference>
<name>A0AAE0CIV5_9ROSI</name>
<evidence type="ECO:0000313" key="10">
    <source>
        <dbReference type="EMBL" id="KAK2652153.1"/>
    </source>
</evidence>
<dbReference type="Proteomes" id="UP001280121">
    <property type="component" value="Unassembled WGS sequence"/>
</dbReference>
<keyword evidence="5" id="KW-0175">Coiled coil</keyword>
<feature type="domain" description="NB-ARC" evidence="6">
    <location>
        <begin position="195"/>
        <end position="320"/>
    </location>
</feature>
<dbReference type="Pfam" id="PF23559">
    <property type="entry name" value="WHD_DRP"/>
    <property type="match status" value="1"/>
</dbReference>
<dbReference type="Pfam" id="PF23598">
    <property type="entry name" value="LRR_14"/>
    <property type="match status" value="1"/>
</dbReference>
<feature type="coiled-coil region" evidence="5">
    <location>
        <begin position="39"/>
        <end position="90"/>
    </location>
</feature>
<dbReference type="Pfam" id="PF18052">
    <property type="entry name" value="Rx_N"/>
    <property type="match status" value="1"/>
</dbReference>
<dbReference type="Pfam" id="PF00931">
    <property type="entry name" value="NB-ARC"/>
    <property type="match status" value="1"/>
</dbReference>
<proteinExistence type="predicted"/>
<dbReference type="InterPro" id="IPR058922">
    <property type="entry name" value="WHD_DRP"/>
</dbReference>
<evidence type="ECO:0000259" key="7">
    <source>
        <dbReference type="Pfam" id="PF18052"/>
    </source>
</evidence>
<evidence type="ECO:0000256" key="1">
    <source>
        <dbReference type="ARBA" id="ARBA00022737"/>
    </source>
</evidence>
<evidence type="ECO:0000256" key="4">
    <source>
        <dbReference type="ARBA" id="ARBA00022840"/>
    </source>
</evidence>
<protein>
    <submittedName>
        <fullName evidence="10">Uncharacterized protein</fullName>
    </submittedName>
</protein>
<dbReference type="InterPro" id="IPR027417">
    <property type="entry name" value="P-loop_NTPase"/>
</dbReference>
<keyword evidence="1" id="KW-0677">Repeat</keyword>
<comment type="caution">
    <text evidence="10">The sequence shown here is derived from an EMBL/GenBank/DDBJ whole genome shotgun (WGS) entry which is preliminary data.</text>
</comment>
<feature type="domain" description="Disease resistance N-terminal" evidence="7">
    <location>
        <begin position="11"/>
        <end position="94"/>
    </location>
</feature>
<dbReference type="GO" id="GO:0051707">
    <property type="term" value="P:response to other organism"/>
    <property type="evidence" value="ECO:0007669"/>
    <property type="project" value="UniProtKB-ARBA"/>
</dbReference>
<evidence type="ECO:0000256" key="2">
    <source>
        <dbReference type="ARBA" id="ARBA00022741"/>
    </source>
</evidence>
<dbReference type="GO" id="GO:0005524">
    <property type="term" value="F:ATP binding"/>
    <property type="evidence" value="ECO:0007669"/>
    <property type="project" value="UniProtKB-KW"/>
</dbReference>
<dbReference type="SUPFAM" id="SSF52540">
    <property type="entry name" value="P-loop containing nucleoside triphosphate hydrolases"/>
    <property type="match status" value="1"/>
</dbReference>
<dbReference type="InterPro" id="IPR002182">
    <property type="entry name" value="NB-ARC"/>
</dbReference>